<comment type="similarity">
    <text evidence="2 8">Belongs to the flavoprotein pyridine nucleotide cytochrome reductase family.</text>
</comment>
<dbReference type="InterPro" id="IPR008333">
    <property type="entry name" value="Cbr1-like_FAD-bd_dom"/>
</dbReference>
<dbReference type="Pfam" id="PF00175">
    <property type="entry name" value="NAD_binding_1"/>
    <property type="match status" value="1"/>
</dbReference>
<dbReference type="InterPro" id="IPR019180">
    <property type="entry name" value="Oxidoreductase-like_N"/>
</dbReference>
<keyword evidence="3 7" id="KW-0285">Flavoprotein</keyword>
<dbReference type="InterPro" id="IPR017938">
    <property type="entry name" value="Riboflavin_synthase-like_b-brl"/>
</dbReference>
<reference evidence="10" key="1">
    <citation type="submission" date="2020-06" db="EMBL/GenBank/DDBJ databases">
        <title>Draft genome of Bugula neritina, a colonial animal packing powerful symbionts and potential medicines.</title>
        <authorList>
            <person name="Rayko M."/>
        </authorList>
    </citation>
    <scope>NUCLEOTIDE SEQUENCE [LARGE SCALE GENOMIC DNA]</scope>
    <source>
        <strain evidence="10">Kwan_BN1</strain>
    </source>
</reference>
<feature type="binding site" evidence="7">
    <location>
        <position position="163"/>
    </location>
    <ligand>
        <name>FAD</name>
        <dbReference type="ChEBI" id="CHEBI:57692"/>
    </ligand>
</feature>
<evidence type="ECO:0000256" key="1">
    <source>
        <dbReference type="ARBA" id="ARBA00001974"/>
    </source>
</evidence>
<evidence type="ECO:0000256" key="7">
    <source>
        <dbReference type="PIRSR" id="PIRSR601834-1"/>
    </source>
</evidence>
<evidence type="ECO:0000313" key="10">
    <source>
        <dbReference type="EMBL" id="KAF6020941.1"/>
    </source>
</evidence>
<comment type="cofactor">
    <cofactor evidence="1 7 8">
        <name>FAD</name>
        <dbReference type="ChEBI" id="CHEBI:57692"/>
    </cofactor>
</comment>
<dbReference type="InterPro" id="IPR001834">
    <property type="entry name" value="CBR-like"/>
</dbReference>
<evidence type="ECO:0000259" key="9">
    <source>
        <dbReference type="PROSITE" id="PS51384"/>
    </source>
</evidence>
<evidence type="ECO:0000256" key="3">
    <source>
        <dbReference type="ARBA" id="ARBA00022630"/>
    </source>
</evidence>
<protein>
    <recommendedName>
        <fullName evidence="8">NADH-cytochrome b5 reductase</fullName>
        <ecNumber evidence="8">1.6.2.2</ecNumber>
    </recommendedName>
</protein>
<dbReference type="Pfam" id="PF00970">
    <property type="entry name" value="FAD_binding_6"/>
    <property type="match status" value="1"/>
</dbReference>
<keyword evidence="6 8" id="KW-0520">NAD</keyword>
<evidence type="ECO:0000256" key="6">
    <source>
        <dbReference type="ARBA" id="ARBA00023027"/>
    </source>
</evidence>
<organism evidence="10 11">
    <name type="scientific">Bugula neritina</name>
    <name type="common">Brown bryozoan</name>
    <name type="synonym">Sertularia neritina</name>
    <dbReference type="NCBI Taxonomy" id="10212"/>
    <lineage>
        <taxon>Eukaryota</taxon>
        <taxon>Metazoa</taxon>
        <taxon>Spiralia</taxon>
        <taxon>Lophotrochozoa</taxon>
        <taxon>Bryozoa</taxon>
        <taxon>Gymnolaemata</taxon>
        <taxon>Cheilostomatida</taxon>
        <taxon>Flustrina</taxon>
        <taxon>Buguloidea</taxon>
        <taxon>Bugulidae</taxon>
        <taxon>Bugula</taxon>
    </lineage>
</organism>
<gene>
    <name evidence="10" type="ORF">EB796_020744</name>
</gene>
<evidence type="ECO:0000256" key="4">
    <source>
        <dbReference type="ARBA" id="ARBA00022827"/>
    </source>
</evidence>
<comment type="caution">
    <text evidence="10">The sequence shown here is derived from an EMBL/GenBank/DDBJ whole genome shotgun (WGS) entry which is preliminary data.</text>
</comment>
<evidence type="ECO:0000256" key="8">
    <source>
        <dbReference type="RuleBase" id="RU361226"/>
    </source>
</evidence>
<feature type="binding site" evidence="7">
    <location>
        <position position="156"/>
    </location>
    <ligand>
        <name>FAD</name>
        <dbReference type="ChEBI" id="CHEBI:57692"/>
    </ligand>
</feature>
<evidence type="ECO:0000313" key="11">
    <source>
        <dbReference type="Proteomes" id="UP000593567"/>
    </source>
</evidence>
<dbReference type="InterPro" id="IPR039261">
    <property type="entry name" value="FNR_nucleotide-bd"/>
</dbReference>
<accession>A0A7J7J5Q9</accession>
<dbReference type="PRINTS" id="PR00371">
    <property type="entry name" value="FPNCR"/>
</dbReference>
<dbReference type="SUPFAM" id="SSF52343">
    <property type="entry name" value="Ferredoxin reductase-like, C-terminal NADP-linked domain"/>
    <property type="match status" value="1"/>
</dbReference>
<dbReference type="CDD" id="cd06183">
    <property type="entry name" value="cyt_b5_reduct_like"/>
    <property type="match status" value="1"/>
</dbReference>
<dbReference type="Gene3D" id="3.40.50.80">
    <property type="entry name" value="Nucleotide-binding domain of ferredoxin-NADP reductase (FNR) module"/>
    <property type="match status" value="1"/>
</dbReference>
<dbReference type="Pfam" id="PF09791">
    <property type="entry name" value="Oxidored-like"/>
    <property type="match status" value="1"/>
</dbReference>
<dbReference type="InterPro" id="IPR001433">
    <property type="entry name" value="OxRdtase_FAD/NAD-bd"/>
</dbReference>
<comment type="catalytic activity">
    <reaction evidence="8">
        <text>2 Fe(III)-[cytochrome b5] + NADH = 2 Fe(II)-[cytochrome b5] + NAD(+) + H(+)</text>
        <dbReference type="Rhea" id="RHEA:46680"/>
        <dbReference type="Rhea" id="RHEA-COMP:10438"/>
        <dbReference type="Rhea" id="RHEA-COMP:10439"/>
        <dbReference type="ChEBI" id="CHEBI:15378"/>
        <dbReference type="ChEBI" id="CHEBI:29033"/>
        <dbReference type="ChEBI" id="CHEBI:29034"/>
        <dbReference type="ChEBI" id="CHEBI:57540"/>
        <dbReference type="ChEBI" id="CHEBI:57945"/>
        <dbReference type="EC" id="1.6.2.2"/>
    </reaction>
</comment>
<proteinExistence type="inferred from homology"/>
<dbReference type="PRINTS" id="PR00406">
    <property type="entry name" value="CYTB5RDTASE"/>
</dbReference>
<dbReference type="GO" id="GO:0090524">
    <property type="term" value="F:cytochrome-b5 reductase activity, acting on NADH"/>
    <property type="evidence" value="ECO:0007669"/>
    <property type="project" value="UniProtKB-EC"/>
</dbReference>
<dbReference type="Gene3D" id="2.40.30.10">
    <property type="entry name" value="Translation factors"/>
    <property type="match status" value="1"/>
</dbReference>
<keyword evidence="11" id="KW-1185">Reference proteome</keyword>
<dbReference type="SUPFAM" id="SSF63380">
    <property type="entry name" value="Riboflavin synthase domain-like"/>
    <property type="match status" value="1"/>
</dbReference>
<feature type="binding site" evidence="7">
    <location>
        <position position="136"/>
    </location>
    <ligand>
        <name>FAD</name>
        <dbReference type="ChEBI" id="CHEBI:57692"/>
    </ligand>
</feature>
<dbReference type="PANTHER" id="PTHR19370:SF184">
    <property type="entry name" value="NADH-CYTOCHROME B5 REDUCTASE-LIKE"/>
    <property type="match status" value="1"/>
</dbReference>
<dbReference type="InterPro" id="IPR017927">
    <property type="entry name" value="FAD-bd_FR_type"/>
</dbReference>
<feature type="binding site" evidence="7">
    <location>
        <position position="154"/>
    </location>
    <ligand>
        <name>FAD</name>
        <dbReference type="ChEBI" id="CHEBI:57692"/>
    </ligand>
</feature>
<keyword evidence="4 7" id="KW-0274">FAD</keyword>
<dbReference type="Proteomes" id="UP000593567">
    <property type="component" value="Unassembled WGS sequence"/>
</dbReference>
<name>A0A7J7J5Q9_BUGNE</name>
<dbReference type="AlphaFoldDB" id="A0A7J7J5Q9"/>
<sequence length="325" mass="37140">MLHMGWSVIYRAVQCPLIRAISFGQSLHQRGMTTLPPRPKPPSESDCCNSGCDLCVKDIHEQELKIWENECNNILLGQAPKSSLTPDTYTKCRLLDIKSVNHNTSVYTFDSLGYVEIKPGQHLILRELIEGISVTRQYTPIAVPNPQELTFKVLIKHYINGCITSHIKTKWQVGDEVEWRGPHGMFLHSPNKYMKYIMLAAGTGIAPMINVCKDIVRDDGDITTLRLLYACKTYEDILLSYDLKQVASHWNFTYKTFLSQEKEVEKKRSYGENLVSGKITKDDIDLELINPLSTRVLICGTREFNSAMIDHCNQLNIQTEHIFKF</sequence>
<feature type="binding site" evidence="7">
    <location>
        <position position="138"/>
    </location>
    <ligand>
        <name>FAD</name>
        <dbReference type="ChEBI" id="CHEBI:57692"/>
    </ligand>
</feature>
<dbReference type="PANTHER" id="PTHR19370">
    <property type="entry name" value="NADH-CYTOCHROME B5 REDUCTASE"/>
    <property type="match status" value="1"/>
</dbReference>
<dbReference type="InterPro" id="IPR001709">
    <property type="entry name" value="Flavoprot_Pyr_Nucl_cyt_Rdtase"/>
</dbReference>
<keyword evidence="5 8" id="KW-0560">Oxidoreductase</keyword>
<dbReference type="EMBL" id="VXIV02003140">
    <property type="protein sequence ID" value="KAF6020941.1"/>
    <property type="molecule type" value="Genomic_DNA"/>
</dbReference>
<evidence type="ECO:0000256" key="5">
    <source>
        <dbReference type="ARBA" id="ARBA00023002"/>
    </source>
</evidence>
<evidence type="ECO:0000256" key="2">
    <source>
        <dbReference type="ARBA" id="ARBA00006105"/>
    </source>
</evidence>
<dbReference type="PROSITE" id="PS51384">
    <property type="entry name" value="FAD_FR"/>
    <property type="match status" value="1"/>
</dbReference>
<feature type="domain" description="FAD-binding FR-type" evidence="9">
    <location>
        <begin position="87"/>
        <end position="189"/>
    </location>
</feature>
<dbReference type="OrthoDB" id="432685at2759"/>
<dbReference type="EC" id="1.6.2.2" evidence="8"/>